<protein>
    <recommendedName>
        <fullName evidence="19">Mitoferrin-1</fullName>
    </recommendedName>
</protein>
<accession>A0ABP0F7A6</accession>
<sequence length="343" mass="38495">MSFAQEAAFSNSLLTVMDNTDDYEALPTEWPASVHMMAGAAAGVMEHATMYPIDCVKTQMQSIQTVHYRGLRDAFVTIVEREGARRLLRGMSAMVIGAGPAHAMYFACYEKIKHNLTLKINGKKWKNSSIANGLAGATSTLFHDVVMNPADVIKQRMQMYGSTYTSCRSCMVNTYRKEGLKAFYRSFPTQFVMNVPFQTTHFVMYELAQERLNPTRDYNPISHILSGAIAGGTAAFVTNPLDICRTLLNTQQHNKESTVRGLKEALMLVYRTDGIRTFFRGVSARVFYQMPSTAISWGVYEFFKHVLYGQNKDREKMKTQSWVTPACSGNVVSTLPTATEKLE</sequence>
<feature type="repeat" description="Solcar" evidence="15">
    <location>
        <begin position="127"/>
        <end position="211"/>
    </location>
</feature>
<keyword evidence="9" id="KW-0408">Iron</keyword>
<evidence type="ECO:0000256" key="6">
    <source>
        <dbReference type="ARBA" id="ARBA00022737"/>
    </source>
</evidence>
<evidence type="ECO:0000256" key="14">
    <source>
        <dbReference type="ARBA" id="ARBA00037402"/>
    </source>
</evidence>
<dbReference type="Gene3D" id="1.50.40.10">
    <property type="entry name" value="Mitochondrial carrier domain"/>
    <property type="match status" value="2"/>
</dbReference>
<proteinExistence type="inferred from homology"/>
<comment type="caution">
    <text evidence="17">The sequence shown here is derived from an EMBL/GenBank/DDBJ whole genome shotgun (WGS) entry which is preliminary data.</text>
</comment>
<organism evidence="17 18">
    <name type="scientific">Clavelina lepadiformis</name>
    <name type="common">Light-bulb sea squirt</name>
    <name type="synonym">Ascidia lepadiformis</name>
    <dbReference type="NCBI Taxonomy" id="159417"/>
    <lineage>
        <taxon>Eukaryota</taxon>
        <taxon>Metazoa</taxon>
        <taxon>Chordata</taxon>
        <taxon>Tunicata</taxon>
        <taxon>Ascidiacea</taxon>
        <taxon>Aplousobranchia</taxon>
        <taxon>Clavelinidae</taxon>
        <taxon>Clavelina</taxon>
    </lineage>
</organism>
<dbReference type="EMBL" id="CAWYQH010000024">
    <property type="protein sequence ID" value="CAK8675608.1"/>
    <property type="molecule type" value="Genomic_DNA"/>
</dbReference>
<reference evidence="17 18" key="1">
    <citation type="submission" date="2024-02" db="EMBL/GenBank/DDBJ databases">
        <authorList>
            <person name="Daric V."/>
            <person name="Darras S."/>
        </authorList>
    </citation>
    <scope>NUCLEOTIDE SEQUENCE [LARGE SCALE GENOMIC DNA]</scope>
</reference>
<dbReference type="PANTHER" id="PTHR45758">
    <property type="entry name" value="MITOFERRIN-1-RELATED"/>
    <property type="match status" value="1"/>
</dbReference>
<evidence type="ECO:0000256" key="4">
    <source>
        <dbReference type="ARBA" id="ARBA00022496"/>
    </source>
</evidence>
<evidence type="ECO:0000256" key="5">
    <source>
        <dbReference type="ARBA" id="ARBA00022692"/>
    </source>
</evidence>
<evidence type="ECO:0000256" key="16">
    <source>
        <dbReference type="RuleBase" id="RU000488"/>
    </source>
</evidence>
<dbReference type="PROSITE" id="PS50920">
    <property type="entry name" value="SOLCAR"/>
    <property type="match status" value="3"/>
</dbReference>
<evidence type="ECO:0000256" key="9">
    <source>
        <dbReference type="ARBA" id="ARBA00023004"/>
    </source>
</evidence>
<evidence type="ECO:0000256" key="12">
    <source>
        <dbReference type="ARBA" id="ARBA00023136"/>
    </source>
</evidence>
<gene>
    <name evidence="17" type="ORF">CVLEPA_LOCUS5168</name>
</gene>
<evidence type="ECO:0000256" key="15">
    <source>
        <dbReference type="PROSITE-ProRule" id="PRU00282"/>
    </source>
</evidence>
<keyword evidence="11" id="KW-0496">Mitochondrion</keyword>
<dbReference type="InterPro" id="IPR002067">
    <property type="entry name" value="MCP"/>
</dbReference>
<keyword evidence="5 15" id="KW-0812">Transmembrane</keyword>
<keyword evidence="7" id="KW-0999">Mitochondrion inner membrane</keyword>
<keyword evidence="6" id="KW-0677">Repeat</keyword>
<evidence type="ECO:0000256" key="7">
    <source>
        <dbReference type="ARBA" id="ARBA00022792"/>
    </source>
</evidence>
<keyword evidence="3 16" id="KW-0813">Transport</keyword>
<keyword evidence="12 15" id="KW-0472">Membrane</keyword>
<evidence type="ECO:0000256" key="8">
    <source>
        <dbReference type="ARBA" id="ARBA00022989"/>
    </source>
</evidence>
<dbReference type="InterPro" id="IPR018108">
    <property type="entry name" value="MCP_transmembrane"/>
</dbReference>
<comment type="subcellular location">
    <subcellularLocation>
        <location evidence="1">Mitochondrion inner membrane</location>
        <topology evidence="1">Multi-pass membrane protein</topology>
    </subcellularLocation>
</comment>
<dbReference type="Pfam" id="PF00153">
    <property type="entry name" value="Mito_carr"/>
    <property type="match status" value="3"/>
</dbReference>
<name>A0ABP0F7A6_CLALP</name>
<keyword evidence="10" id="KW-0406">Ion transport</keyword>
<evidence type="ECO:0000313" key="18">
    <source>
        <dbReference type="Proteomes" id="UP001642483"/>
    </source>
</evidence>
<comment type="function">
    <text evidence="14">Mitochondrial iron transporter that mediates iron uptake. Probably required for heme synthesis of hemoproteins and Fe-S cluster assembly in non-erythroid cells.</text>
</comment>
<evidence type="ECO:0000256" key="2">
    <source>
        <dbReference type="ARBA" id="ARBA00006375"/>
    </source>
</evidence>
<evidence type="ECO:0000256" key="13">
    <source>
        <dbReference type="ARBA" id="ARBA00036243"/>
    </source>
</evidence>
<dbReference type="InterPro" id="IPR023395">
    <property type="entry name" value="MCP_dom_sf"/>
</dbReference>
<evidence type="ECO:0008006" key="19">
    <source>
        <dbReference type="Google" id="ProtNLM"/>
    </source>
</evidence>
<dbReference type="PANTHER" id="PTHR45758:SF20">
    <property type="entry name" value="MITOFERRIN-2"/>
    <property type="match status" value="1"/>
</dbReference>
<dbReference type="SUPFAM" id="SSF103506">
    <property type="entry name" value="Mitochondrial carrier"/>
    <property type="match status" value="1"/>
</dbReference>
<evidence type="ECO:0000313" key="17">
    <source>
        <dbReference type="EMBL" id="CAK8675608.1"/>
    </source>
</evidence>
<evidence type="ECO:0000256" key="10">
    <source>
        <dbReference type="ARBA" id="ARBA00023065"/>
    </source>
</evidence>
<comment type="similarity">
    <text evidence="2 16">Belongs to the mitochondrial carrier (TC 2.A.29) family.</text>
</comment>
<evidence type="ECO:0000256" key="3">
    <source>
        <dbReference type="ARBA" id="ARBA00022448"/>
    </source>
</evidence>
<keyword evidence="8" id="KW-1133">Transmembrane helix</keyword>
<feature type="repeat" description="Solcar" evidence="15">
    <location>
        <begin position="30"/>
        <end position="115"/>
    </location>
</feature>
<evidence type="ECO:0000256" key="1">
    <source>
        <dbReference type="ARBA" id="ARBA00004448"/>
    </source>
</evidence>
<feature type="repeat" description="Solcar" evidence="15">
    <location>
        <begin position="218"/>
        <end position="306"/>
    </location>
</feature>
<dbReference type="PRINTS" id="PR00926">
    <property type="entry name" value="MITOCARRIER"/>
</dbReference>
<keyword evidence="4" id="KW-0410">Iron transport</keyword>
<evidence type="ECO:0000256" key="11">
    <source>
        <dbReference type="ARBA" id="ARBA00023128"/>
    </source>
</evidence>
<dbReference type="Proteomes" id="UP001642483">
    <property type="component" value="Unassembled WGS sequence"/>
</dbReference>
<keyword evidence="18" id="KW-1185">Reference proteome</keyword>
<comment type="catalytic activity">
    <reaction evidence="13">
        <text>Fe(2+)(in) = Fe(2+)(out)</text>
        <dbReference type="Rhea" id="RHEA:28486"/>
        <dbReference type="ChEBI" id="CHEBI:29033"/>
    </reaction>
</comment>